<sequence length="837" mass="96097">MFNIIPLKDVLLNLNGTEELCQLFDCMNPLKRDSLSQKGSKEKSSTVVRDVFVLQSHVLVLVGDLQLIAFDQTPVVAPNNVYGKDLLSCSTHKITSVLDVFVDNNLLEYVFIISKSGELIVWTFRRPSYKWLMETTILLCKKKGSQLLSYTYDNQNKVLVWCEKITASQCCIYSTEFNFTDSFSVRSTQQILYNCLPMSIHLLAQSNFCFISYILPGLMLFWCSSSGKMAVRMWGDSFNTKFLPVFTTDYQSIIKGCISLWIDSPSSEIKFIAVASHSITKEIVVLQHDLQVSIIAVKELEIISSHLCTLETTETEIFAQQVTGIYLINHLLLVLMSDGKINVFDTKYGLFLWKTESHVSTLPKLWVRKGEFPAIGIWNNAGIWVLYAKSVVEQLKEAKTKQETKSPVAQNVMQTAIIDGCLLRRKVDIYKGISRNARTPLHYAFEILDSWNLSKHSTELALKETMKIKELTKDDINSFNTNDILCLVNQINDPVLLLIIFCDGDFSYLIKKEVVCKLFKLLKLMEFDIIDKQYSILFKEYLMLEEKIKSSLLTHDFCETLLDDESIFRNEFQNLLTLSNSELEASCDLQNSIEKSLCFLFELNQKLFIKLFTSLIPMQSTMQTFEFSYILENCNDLFDLLFKALIRVESSIFYIFWTALWDESPMILSSLFNDIFSKHPDMEKPIIAKFLSMICLPDSNGGSNVLVDQVQVYCLLLLRLSPENDDKACDIFLKYSLIEDAINILMKNNNNSLKHKSLFYRLLFYTLKHKQFKSFVQYFSICIPENFSIVTFNSIYMASGCGSVTESVFSKNPNDVDISSVTDFFRNLLQRDSKLSD</sequence>
<name>A0ABM4CCG2_HYDVU</name>
<dbReference type="GeneID" id="101239109"/>
<protein>
    <submittedName>
        <fullName evidence="2">Uncharacterized protein LOC101239109</fullName>
    </submittedName>
</protein>
<dbReference type="PANTHER" id="PTHR14696">
    <property type="entry name" value="HERMANSKY-PUDLAK SYNDROME 6 PROTEIN"/>
    <property type="match status" value="1"/>
</dbReference>
<keyword evidence="1" id="KW-1185">Reference proteome</keyword>
<accession>A0ABM4CCG2</accession>
<dbReference type="RefSeq" id="XP_065659368.1">
    <property type="nucleotide sequence ID" value="XM_065803296.1"/>
</dbReference>
<proteinExistence type="predicted"/>
<reference evidence="2" key="1">
    <citation type="submission" date="2025-08" db="UniProtKB">
        <authorList>
            <consortium name="RefSeq"/>
        </authorList>
    </citation>
    <scope>IDENTIFICATION</scope>
</reference>
<dbReference type="PANTHER" id="PTHR14696:SF2">
    <property type="entry name" value="BLOC-2 COMPLEX MEMBER HPS6"/>
    <property type="match status" value="1"/>
</dbReference>
<gene>
    <name evidence="2" type="primary">LOC101239109</name>
</gene>
<dbReference type="Proteomes" id="UP001652625">
    <property type="component" value="Chromosome 08"/>
</dbReference>
<organism evidence="1 2">
    <name type="scientific">Hydra vulgaris</name>
    <name type="common">Hydra</name>
    <name type="synonym">Hydra attenuata</name>
    <dbReference type="NCBI Taxonomy" id="6087"/>
    <lineage>
        <taxon>Eukaryota</taxon>
        <taxon>Metazoa</taxon>
        <taxon>Cnidaria</taxon>
        <taxon>Hydrozoa</taxon>
        <taxon>Hydroidolina</taxon>
        <taxon>Anthoathecata</taxon>
        <taxon>Aplanulata</taxon>
        <taxon>Hydridae</taxon>
        <taxon>Hydra</taxon>
    </lineage>
</organism>
<dbReference type="InterPro" id="IPR017218">
    <property type="entry name" value="BLOC-2_complex_Hps6_subunit"/>
</dbReference>
<evidence type="ECO:0000313" key="2">
    <source>
        <dbReference type="RefSeq" id="XP_065659368.1"/>
    </source>
</evidence>
<evidence type="ECO:0000313" key="1">
    <source>
        <dbReference type="Proteomes" id="UP001652625"/>
    </source>
</evidence>